<reference evidence="11" key="1">
    <citation type="submission" date="2015-05" db="EMBL/GenBank/DDBJ databases">
        <title>Draft genome of Nitrosomonas communis strain Nm2.</title>
        <authorList>
            <person name="Kozlowski J.A."/>
            <person name="Kits K.D."/>
            <person name="Stein L.Y."/>
        </authorList>
    </citation>
    <scope>NUCLEOTIDE SEQUENCE [LARGE SCALE GENOMIC DNA]</scope>
    <source>
        <strain evidence="11">Nm2</strain>
    </source>
</reference>
<dbReference type="PANTHER" id="PTHR34824:SF1">
    <property type="entry name" value="HEAT-INDUCIBLE TRANSCRIPTION REPRESSOR HRCA"/>
    <property type="match status" value="1"/>
</dbReference>
<keyword evidence="4 5" id="KW-0804">Transcription</keyword>
<dbReference type="Proteomes" id="UP000324176">
    <property type="component" value="Unassembled WGS sequence"/>
</dbReference>
<dbReference type="HAMAP" id="MF_00081">
    <property type="entry name" value="HrcA"/>
    <property type="match status" value="1"/>
</dbReference>
<evidence type="ECO:0000259" key="7">
    <source>
        <dbReference type="Pfam" id="PF03444"/>
    </source>
</evidence>
<dbReference type="EMBL" id="CP011451">
    <property type="protein sequence ID" value="AKH36913.1"/>
    <property type="molecule type" value="Genomic_DNA"/>
</dbReference>
<name>A0A0F7KCM4_9PROT</name>
<evidence type="ECO:0000256" key="1">
    <source>
        <dbReference type="ARBA" id="ARBA00022491"/>
    </source>
</evidence>
<evidence type="ECO:0000313" key="11">
    <source>
        <dbReference type="Proteomes" id="UP000034156"/>
    </source>
</evidence>
<accession>A0A0F7KCM4</accession>
<dbReference type="GO" id="GO:0045892">
    <property type="term" value="P:negative regulation of DNA-templated transcription"/>
    <property type="evidence" value="ECO:0007669"/>
    <property type="project" value="UniProtKB-UniRule"/>
</dbReference>
<dbReference type="InterPro" id="IPR036388">
    <property type="entry name" value="WH-like_DNA-bd_sf"/>
</dbReference>
<keyword evidence="2 5" id="KW-0805">Transcription regulation</keyword>
<evidence type="ECO:0000313" key="8">
    <source>
        <dbReference type="EMBL" id="AKH36913.1"/>
    </source>
</evidence>
<dbReference type="OrthoDB" id="9783139at2"/>
<sequence>MLNERAKTLLKTLVERYIHEGEPVGSRSLSKFSGLDLSPATIRNVMVDLEEMGYVASPHTSAGRIPTAKGYRFFVDSLLVVQSLDIKEMSLLENQMHPDNPSRLINVASQMLSELTRFAGIVVTPKRSGGAVFRYIEFMALSEKRILLIMVTPEGDVQNRIIFTETSYNQSDLIEASNFLNQHYAGCALEEIRSRLQLELKQLRYDMTSLMSTAIEISSDVIRESSEAVVLAGEHKLLDVKDLSGNLTSLKKLFELFERKTKLLQLMELSRQAHGVKIFIGGESDVAALDEVSVVTAPYEIEGKVVGTVGVIGPRRMAYERVIPIVNITARLLTSGLSQN</sequence>
<dbReference type="GO" id="GO:0003677">
    <property type="term" value="F:DNA binding"/>
    <property type="evidence" value="ECO:0007669"/>
    <property type="project" value="InterPro"/>
</dbReference>
<feature type="domain" description="Winged helix-turn-helix transcription repressor HrcA DNA-binding" evidence="7">
    <location>
        <begin position="2"/>
        <end position="73"/>
    </location>
</feature>
<dbReference type="EMBL" id="FNNH01000030">
    <property type="protein sequence ID" value="SDW82031.1"/>
    <property type="molecule type" value="Genomic_DNA"/>
</dbReference>
<evidence type="ECO:0000256" key="3">
    <source>
        <dbReference type="ARBA" id="ARBA00023016"/>
    </source>
</evidence>
<dbReference type="InterPro" id="IPR023120">
    <property type="entry name" value="WHTH_transcript_rep_HrcA_IDD"/>
</dbReference>
<reference evidence="8 11" key="2">
    <citation type="journal article" date="2016" name="Genome Announc.">
        <title>Genome Sequence of Nitrosomonas communis Strain Nm2, a Mesophilic Ammonia-Oxidizing Bacterium Isolated from Mediterranean Soil.</title>
        <authorList>
            <person name="Kozlowski J.A."/>
            <person name="Kits K.D."/>
            <person name="Stein L.Y."/>
        </authorList>
    </citation>
    <scope>NUCLEOTIDE SEQUENCE [LARGE SCALE GENOMIC DNA]</scope>
    <source>
        <strain evidence="8 11">Nm2</strain>
    </source>
</reference>
<comment type="function">
    <text evidence="5">Negative regulator of class I heat shock genes (grpE-dnaK-dnaJ and groELS operons). Prevents heat-shock induction of these operons.</text>
</comment>
<dbReference type="Proteomes" id="UP000183454">
    <property type="component" value="Unassembled WGS sequence"/>
</dbReference>
<dbReference type="InterPro" id="IPR036390">
    <property type="entry name" value="WH_DNA-bd_sf"/>
</dbReference>
<dbReference type="KEGG" id="nco:AAW31_02420"/>
<keyword evidence="11" id="KW-1185">Reference proteome</keyword>
<proteinExistence type="inferred from homology"/>
<comment type="similarity">
    <text evidence="5">Belongs to the HrcA family.</text>
</comment>
<dbReference type="Gene3D" id="1.10.10.10">
    <property type="entry name" value="Winged helix-like DNA-binding domain superfamily/Winged helix DNA-binding domain"/>
    <property type="match status" value="1"/>
</dbReference>
<protein>
    <recommendedName>
        <fullName evidence="5">Heat-inducible transcription repressor HrcA</fullName>
    </recommendedName>
</protein>
<evidence type="ECO:0000256" key="2">
    <source>
        <dbReference type="ARBA" id="ARBA00023015"/>
    </source>
</evidence>
<dbReference type="SUPFAM" id="SSF46785">
    <property type="entry name" value="Winged helix' DNA-binding domain"/>
    <property type="match status" value="1"/>
</dbReference>
<dbReference type="InterPro" id="IPR029016">
    <property type="entry name" value="GAF-like_dom_sf"/>
</dbReference>
<dbReference type="EMBL" id="VNHT01000030">
    <property type="protein sequence ID" value="TYP86641.1"/>
    <property type="molecule type" value="Genomic_DNA"/>
</dbReference>
<keyword evidence="1 5" id="KW-0678">Repressor</keyword>
<dbReference type="Gene3D" id="3.30.390.60">
    <property type="entry name" value="Heat-inducible transcription repressor hrca homolog, domain 3"/>
    <property type="match status" value="1"/>
</dbReference>
<dbReference type="AlphaFoldDB" id="A0A0F7KCM4"/>
<reference evidence="10 13" key="4">
    <citation type="submission" date="2019-07" db="EMBL/GenBank/DDBJ databases">
        <title>Active sludge and wastewater microbial communities from Klosterneuburg, Austria.</title>
        <authorList>
            <person name="Wagner M."/>
        </authorList>
    </citation>
    <scope>NUCLEOTIDE SEQUENCE [LARGE SCALE GENOMIC DNA]</scope>
    <source>
        <strain evidence="10 13">Nm2</strain>
    </source>
</reference>
<gene>
    <name evidence="5" type="primary">hrcA</name>
    <name evidence="8" type="ORF">AAW31_02420</name>
    <name evidence="10" type="ORF">BCL69_103021</name>
    <name evidence="9" type="ORF">SAMN05421882_103018</name>
</gene>
<keyword evidence="3 5" id="KW-0346">Stress response</keyword>
<evidence type="ECO:0000313" key="9">
    <source>
        <dbReference type="EMBL" id="SDW82031.1"/>
    </source>
</evidence>
<evidence type="ECO:0000313" key="10">
    <source>
        <dbReference type="EMBL" id="TYP86641.1"/>
    </source>
</evidence>
<feature type="domain" description="Heat-inducible transcription repressor HrcA C-terminal" evidence="6">
    <location>
        <begin position="104"/>
        <end position="323"/>
    </location>
</feature>
<dbReference type="NCBIfam" id="TIGR00331">
    <property type="entry name" value="hrcA"/>
    <property type="match status" value="1"/>
</dbReference>
<dbReference type="PATRIC" id="fig|44574.3.peg.573"/>
<dbReference type="PIRSF" id="PIRSF005485">
    <property type="entry name" value="HrcA"/>
    <property type="match status" value="1"/>
</dbReference>
<dbReference type="Pfam" id="PF03444">
    <property type="entry name" value="WHD_HrcA"/>
    <property type="match status" value="1"/>
</dbReference>
<reference evidence="9 12" key="3">
    <citation type="submission" date="2016-10" db="EMBL/GenBank/DDBJ databases">
        <authorList>
            <person name="de Groot N.N."/>
        </authorList>
    </citation>
    <scope>NUCLEOTIDE SEQUENCE [LARGE SCALE GENOMIC DNA]</scope>
    <source>
        <strain evidence="9 12">Nm110</strain>
    </source>
</reference>
<dbReference type="InterPro" id="IPR002571">
    <property type="entry name" value="HrcA"/>
</dbReference>
<dbReference type="SUPFAM" id="SSF55781">
    <property type="entry name" value="GAF domain-like"/>
    <property type="match status" value="1"/>
</dbReference>
<organism evidence="8 11">
    <name type="scientific">Nitrosomonas communis</name>
    <dbReference type="NCBI Taxonomy" id="44574"/>
    <lineage>
        <taxon>Bacteria</taxon>
        <taxon>Pseudomonadati</taxon>
        <taxon>Pseudomonadota</taxon>
        <taxon>Betaproteobacteria</taxon>
        <taxon>Nitrosomonadales</taxon>
        <taxon>Nitrosomonadaceae</taxon>
        <taxon>Nitrosomonas</taxon>
    </lineage>
</organism>
<dbReference type="InterPro" id="IPR021153">
    <property type="entry name" value="HrcA_C"/>
</dbReference>
<dbReference type="InterPro" id="IPR005104">
    <property type="entry name" value="WHTH_HrcA_DNA-bd"/>
</dbReference>
<evidence type="ECO:0000259" key="6">
    <source>
        <dbReference type="Pfam" id="PF01628"/>
    </source>
</evidence>
<evidence type="ECO:0000256" key="5">
    <source>
        <dbReference type="HAMAP-Rule" id="MF_00081"/>
    </source>
</evidence>
<dbReference type="Pfam" id="PF01628">
    <property type="entry name" value="HrcA"/>
    <property type="match status" value="1"/>
</dbReference>
<evidence type="ECO:0000256" key="4">
    <source>
        <dbReference type="ARBA" id="ARBA00023163"/>
    </source>
</evidence>
<dbReference type="PANTHER" id="PTHR34824">
    <property type="entry name" value="HEAT-INDUCIBLE TRANSCRIPTION REPRESSOR HRCA"/>
    <property type="match status" value="1"/>
</dbReference>
<dbReference type="Proteomes" id="UP000034156">
    <property type="component" value="Chromosome"/>
</dbReference>
<dbReference type="Gene3D" id="3.30.450.40">
    <property type="match status" value="1"/>
</dbReference>
<evidence type="ECO:0000313" key="12">
    <source>
        <dbReference type="Proteomes" id="UP000183454"/>
    </source>
</evidence>
<evidence type="ECO:0000313" key="13">
    <source>
        <dbReference type="Proteomes" id="UP000324176"/>
    </source>
</evidence>
<dbReference type="RefSeq" id="WP_046849012.1">
    <property type="nucleotide sequence ID" value="NZ_CBDIPD010000072.1"/>
</dbReference>